<dbReference type="NCBIfam" id="TIGR00254">
    <property type="entry name" value="GGDEF"/>
    <property type="match status" value="1"/>
</dbReference>
<evidence type="ECO:0000259" key="3">
    <source>
        <dbReference type="PROSITE" id="PS50887"/>
    </source>
</evidence>
<evidence type="ECO:0000256" key="1">
    <source>
        <dbReference type="SAM" id="MobiDB-lite"/>
    </source>
</evidence>
<feature type="region of interest" description="Disordered" evidence="1">
    <location>
        <begin position="343"/>
        <end position="365"/>
    </location>
</feature>
<protein>
    <recommendedName>
        <fullName evidence="3">GGDEF domain-containing protein</fullName>
    </recommendedName>
</protein>
<dbReference type="SUPFAM" id="SSF55073">
    <property type="entry name" value="Nucleotide cyclase"/>
    <property type="match status" value="1"/>
</dbReference>
<keyword evidence="2" id="KW-0812">Transmembrane</keyword>
<feature type="transmembrane region" description="Helical" evidence="2">
    <location>
        <begin position="107"/>
        <end position="126"/>
    </location>
</feature>
<evidence type="ECO:0000313" key="4">
    <source>
        <dbReference type="EMBL" id="GAA5439370.1"/>
    </source>
</evidence>
<dbReference type="EMBL" id="BAABQU010000008">
    <property type="protein sequence ID" value="GAA5439370.1"/>
    <property type="molecule type" value="Genomic_DNA"/>
</dbReference>
<dbReference type="RefSeq" id="WP_345442528.1">
    <property type="nucleotide sequence ID" value="NZ_BAABQU010000008.1"/>
</dbReference>
<reference evidence="4 5" key="1">
    <citation type="submission" date="2024-02" db="EMBL/GenBank/DDBJ databases">
        <title>Deinococcus caeni NBRC 101312.</title>
        <authorList>
            <person name="Ichikawa N."/>
            <person name="Katano-Makiyama Y."/>
            <person name="Hidaka K."/>
        </authorList>
    </citation>
    <scope>NUCLEOTIDE SEQUENCE [LARGE SCALE GENOMIC DNA]</scope>
    <source>
        <strain evidence="4 5">NBRC 101312</strain>
    </source>
</reference>
<sequence>MTSGGRLPDPQADARHSLPERIGRLYFRVALPMVAASLLVGTVGASPAAQGVLGALAALALLTSALHVLLPTPLHDPLRRLFPPVTIALVAVVAALSGPGGLRGDPLLLSVVLLLGPGTVLAWTLLFMDDARMGRLTGLGLTASATLLLWRWQQAGLQPTLTGNTPLLMLVACLTVVLYGAAFTEINRRFVAGERERRRDPLTGLLNRRAFDEDGRASGPDRWALAVLDIDHFKRVNDTHGHTAGDRVLRGVADAIMDVLAGRGQVYRWGGEEFVVLLPGLPGSDHTDLTVQAAELIESVRAEVARRAFTGGQRVTLSAGLSLSAAGEPLQAAFERADSALRRAKTSGRDRVVLAPPPGRPPAPP</sequence>
<feature type="compositionally biased region" description="Basic and acidic residues" evidence="1">
    <location>
        <begin position="343"/>
        <end position="352"/>
    </location>
</feature>
<dbReference type="InterPro" id="IPR000160">
    <property type="entry name" value="GGDEF_dom"/>
</dbReference>
<feature type="transmembrane region" description="Helical" evidence="2">
    <location>
        <begin position="81"/>
        <end position="101"/>
    </location>
</feature>
<feature type="transmembrane region" description="Helical" evidence="2">
    <location>
        <begin position="167"/>
        <end position="187"/>
    </location>
</feature>
<feature type="transmembrane region" description="Helical" evidence="2">
    <location>
        <begin position="25"/>
        <end position="45"/>
    </location>
</feature>
<dbReference type="InterPro" id="IPR029787">
    <property type="entry name" value="Nucleotide_cyclase"/>
</dbReference>
<dbReference type="SMART" id="SM00267">
    <property type="entry name" value="GGDEF"/>
    <property type="match status" value="1"/>
</dbReference>
<comment type="caution">
    <text evidence="4">The sequence shown here is derived from an EMBL/GenBank/DDBJ whole genome shotgun (WGS) entry which is preliminary data.</text>
</comment>
<dbReference type="Pfam" id="PF00990">
    <property type="entry name" value="GGDEF"/>
    <property type="match status" value="1"/>
</dbReference>
<gene>
    <name evidence="4" type="ORF">Dcae01_00870</name>
</gene>
<feature type="compositionally biased region" description="Pro residues" evidence="1">
    <location>
        <begin position="355"/>
        <end position="365"/>
    </location>
</feature>
<organism evidence="4 5">
    <name type="scientific">Deinococcus caeni</name>
    <dbReference type="NCBI Taxonomy" id="569127"/>
    <lineage>
        <taxon>Bacteria</taxon>
        <taxon>Thermotogati</taxon>
        <taxon>Deinococcota</taxon>
        <taxon>Deinococci</taxon>
        <taxon>Deinococcales</taxon>
        <taxon>Deinococcaceae</taxon>
        <taxon>Deinococcus</taxon>
    </lineage>
</organism>
<dbReference type="InterPro" id="IPR043128">
    <property type="entry name" value="Rev_trsase/Diguanyl_cyclase"/>
</dbReference>
<keyword evidence="2" id="KW-1133">Transmembrane helix</keyword>
<evidence type="ECO:0000313" key="5">
    <source>
        <dbReference type="Proteomes" id="UP001423409"/>
    </source>
</evidence>
<evidence type="ECO:0000256" key="2">
    <source>
        <dbReference type="SAM" id="Phobius"/>
    </source>
</evidence>
<dbReference type="Proteomes" id="UP001423409">
    <property type="component" value="Unassembled WGS sequence"/>
</dbReference>
<accession>A0ABP9UCL0</accession>
<dbReference type="Gene3D" id="3.30.70.270">
    <property type="match status" value="1"/>
</dbReference>
<dbReference type="InterPro" id="IPR050469">
    <property type="entry name" value="Diguanylate_Cyclase"/>
</dbReference>
<keyword evidence="5" id="KW-1185">Reference proteome</keyword>
<feature type="domain" description="GGDEF" evidence="3">
    <location>
        <begin position="221"/>
        <end position="357"/>
    </location>
</feature>
<proteinExistence type="predicted"/>
<feature type="transmembrane region" description="Helical" evidence="2">
    <location>
        <begin position="51"/>
        <end position="69"/>
    </location>
</feature>
<dbReference type="PANTHER" id="PTHR45138">
    <property type="entry name" value="REGULATORY COMPONENTS OF SENSORY TRANSDUCTION SYSTEM"/>
    <property type="match status" value="1"/>
</dbReference>
<dbReference type="PROSITE" id="PS50887">
    <property type="entry name" value="GGDEF"/>
    <property type="match status" value="1"/>
</dbReference>
<name>A0ABP9UCL0_9DEIO</name>
<dbReference type="CDD" id="cd01949">
    <property type="entry name" value="GGDEF"/>
    <property type="match status" value="1"/>
</dbReference>
<keyword evidence="2" id="KW-0472">Membrane</keyword>
<dbReference type="PANTHER" id="PTHR45138:SF24">
    <property type="entry name" value="DIGUANYLATE CYCLASE DGCC-RELATED"/>
    <property type="match status" value="1"/>
</dbReference>